<dbReference type="GO" id="GO:0000976">
    <property type="term" value="F:transcription cis-regulatory region binding"/>
    <property type="evidence" value="ECO:0007669"/>
    <property type="project" value="TreeGrafter"/>
</dbReference>
<dbReference type="STRING" id="1458461.BN1012_Phect2962"/>
<evidence type="ECO:0000313" key="10">
    <source>
        <dbReference type="Proteomes" id="UP000032160"/>
    </source>
</evidence>
<reference evidence="9 10" key="1">
    <citation type="journal article" date="2014" name="Front. Genet.">
        <title>Genome and metabolic network of "Candidatus Phaeomarinobacter ectocarpi" Ec32, a new candidate genus of Alphaproteobacteria frequently associated with brown algae.</title>
        <authorList>
            <person name="Dittami S.M."/>
            <person name="Barbeyron T."/>
            <person name="Boyen C."/>
            <person name="Cambefort J."/>
            <person name="Collet G."/>
            <person name="Delage L."/>
            <person name="Gobet A."/>
            <person name="Groisillier A."/>
            <person name="Leblanc C."/>
            <person name="Michel G."/>
            <person name="Scornet D."/>
            <person name="Siegel A."/>
            <person name="Tapia J.E."/>
            <person name="Tonon T."/>
        </authorList>
    </citation>
    <scope>NUCLEOTIDE SEQUENCE [LARGE SCALE GENOMIC DNA]</scope>
    <source>
        <strain evidence="9 10">Ec32</strain>
    </source>
</reference>
<proteinExistence type="inferred from homology"/>
<keyword evidence="8" id="KW-0963">Cytoplasm</keyword>
<dbReference type="EMBL" id="HG966617">
    <property type="protein sequence ID" value="CDO61174.1"/>
    <property type="molecule type" value="Genomic_DNA"/>
</dbReference>
<dbReference type="OrthoDB" id="9801127at2"/>
<comment type="subunit">
    <text evidence="8">Homodimer.</text>
</comment>
<dbReference type="InterPro" id="IPR036388">
    <property type="entry name" value="WH-like_DNA-bd_sf"/>
</dbReference>
<dbReference type="RefSeq" id="WP_043949044.1">
    <property type="nucleotide sequence ID" value="NZ_HG966617.1"/>
</dbReference>
<protein>
    <recommendedName>
        <fullName evidence="8">Ferric uptake regulation protein</fullName>
    </recommendedName>
</protein>
<evidence type="ECO:0000256" key="6">
    <source>
        <dbReference type="ARBA" id="ARBA00023163"/>
    </source>
</evidence>
<feature type="binding site" evidence="7">
    <location>
        <position position="116"/>
    </location>
    <ligand>
        <name>Zn(2+)</name>
        <dbReference type="ChEBI" id="CHEBI:29105"/>
    </ligand>
</feature>
<feature type="binding site" evidence="7">
    <location>
        <position position="156"/>
    </location>
    <ligand>
        <name>Zn(2+)</name>
        <dbReference type="ChEBI" id="CHEBI:29105"/>
    </ligand>
</feature>
<keyword evidence="4 8" id="KW-0805">Transcription regulation</keyword>
<dbReference type="CDD" id="cd07153">
    <property type="entry name" value="Fur_like"/>
    <property type="match status" value="1"/>
</dbReference>
<comment type="similarity">
    <text evidence="1 8">Belongs to the Fur family.</text>
</comment>
<evidence type="ECO:0000256" key="5">
    <source>
        <dbReference type="ARBA" id="ARBA00023125"/>
    </source>
</evidence>
<dbReference type="Gene3D" id="1.10.10.10">
    <property type="entry name" value="Winged helix-like DNA-binding domain superfamily/Winged helix DNA-binding domain"/>
    <property type="match status" value="1"/>
</dbReference>
<evidence type="ECO:0000256" key="7">
    <source>
        <dbReference type="PIRSR" id="PIRSR602481-1"/>
    </source>
</evidence>
<dbReference type="Gene3D" id="3.30.1490.190">
    <property type="match status" value="1"/>
</dbReference>
<evidence type="ECO:0000256" key="8">
    <source>
        <dbReference type="RuleBase" id="RU364037"/>
    </source>
</evidence>
<comment type="subcellular location">
    <subcellularLocation>
        <location evidence="8">Cytoplasm</location>
    </subcellularLocation>
</comment>
<sequence>MTQSLFPAQTHNHEACRKDALANAQRHLAANKARLTPDRQAVLEVLLDSHRAQGAYDIMEQIDWRGRRPAPAVIYRALDFLVSHGLVHKIESLNAFMACPHADHAHKPMIMICRDCTQVAEFEAPGIGRAISKVAKDTGFVTDQTTVEVTGLCGTCAARGAA</sequence>
<organism evidence="9 10">
    <name type="scientific">Candidatus Phaeomarinibacter ectocarpi</name>
    <dbReference type="NCBI Taxonomy" id="1458461"/>
    <lineage>
        <taxon>Bacteria</taxon>
        <taxon>Pseudomonadati</taxon>
        <taxon>Pseudomonadota</taxon>
        <taxon>Alphaproteobacteria</taxon>
        <taxon>Hyphomicrobiales</taxon>
        <taxon>Parvibaculaceae</taxon>
        <taxon>Candidatus Phaeomarinibacter</taxon>
    </lineage>
</organism>
<comment type="cofactor">
    <cofactor evidence="7">
        <name>Zn(2+)</name>
        <dbReference type="ChEBI" id="CHEBI:29105"/>
    </cofactor>
    <text evidence="7">Binds 1 zinc ion per subunit.</text>
</comment>
<dbReference type="GO" id="GO:1900376">
    <property type="term" value="P:regulation of secondary metabolite biosynthetic process"/>
    <property type="evidence" value="ECO:0007669"/>
    <property type="project" value="TreeGrafter"/>
</dbReference>
<dbReference type="GO" id="GO:0045892">
    <property type="term" value="P:negative regulation of DNA-templated transcription"/>
    <property type="evidence" value="ECO:0007669"/>
    <property type="project" value="TreeGrafter"/>
</dbReference>
<accession>X5MHG7</accession>
<keyword evidence="5 8" id="KW-0238">DNA-binding</keyword>
<evidence type="ECO:0000313" key="9">
    <source>
        <dbReference type="EMBL" id="CDO61174.1"/>
    </source>
</evidence>
<keyword evidence="2 8" id="KW-0678">Repressor</keyword>
<dbReference type="Pfam" id="PF01475">
    <property type="entry name" value="FUR"/>
    <property type="match status" value="1"/>
</dbReference>
<evidence type="ECO:0000256" key="4">
    <source>
        <dbReference type="ARBA" id="ARBA00023015"/>
    </source>
</evidence>
<keyword evidence="7 8" id="KW-0479">Metal-binding</keyword>
<keyword evidence="10" id="KW-1185">Reference proteome</keyword>
<gene>
    <name evidence="8" type="primary">fur</name>
    <name evidence="9" type="ORF">BN1012_Phect2962</name>
</gene>
<keyword evidence="3 7" id="KW-0862">Zinc</keyword>
<dbReference type="HOGENOM" id="CLU_096072_2_1_5"/>
<keyword evidence="8" id="KW-0408">Iron</keyword>
<evidence type="ECO:0000256" key="1">
    <source>
        <dbReference type="ARBA" id="ARBA00007957"/>
    </source>
</evidence>
<dbReference type="InterPro" id="IPR002481">
    <property type="entry name" value="FUR"/>
</dbReference>
<dbReference type="GO" id="GO:0005829">
    <property type="term" value="C:cytosol"/>
    <property type="evidence" value="ECO:0007669"/>
    <property type="project" value="TreeGrafter"/>
</dbReference>
<name>X5MHG7_9HYPH</name>
<dbReference type="Proteomes" id="UP000032160">
    <property type="component" value="Chromosome I"/>
</dbReference>
<dbReference type="PATRIC" id="fig|1458461.3.peg.2968"/>
<keyword evidence="6 8" id="KW-0804">Transcription</keyword>
<feature type="binding site" evidence="7">
    <location>
        <position position="153"/>
    </location>
    <ligand>
        <name>Zn(2+)</name>
        <dbReference type="ChEBI" id="CHEBI:29105"/>
    </ligand>
</feature>
<dbReference type="InterPro" id="IPR043135">
    <property type="entry name" value="Fur_C"/>
</dbReference>
<dbReference type="PANTHER" id="PTHR33202:SF6">
    <property type="entry name" value="ZINC UPTAKE REGULATION PROTEIN"/>
    <property type="match status" value="1"/>
</dbReference>
<dbReference type="PANTHER" id="PTHR33202">
    <property type="entry name" value="ZINC UPTAKE REGULATION PROTEIN"/>
    <property type="match status" value="1"/>
</dbReference>
<dbReference type="GO" id="GO:0008270">
    <property type="term" value="F:zinc ion binding"/>
    <property type="evidence" value="ECO:0007669"/>
    <property type="project" value="TreeGrafter"/>
</dbReference>
<dbReference type="SUPFAM" id="SSF46785">
    <property type="entry name" value="Winged helix' DNA-binding domain"/>
    <property type="match status" value="1"/>
</dbReference>
<dbReference type="GO" id="GO:0003700">
    <property type="term" value="F:DNA-binding transcription factor activity"/>
    <property type="evidence" value="ECO:0007669"/>
    <property type="project" value="UniProtKB-UniRule"/>
</dbReference>
<dbReference type="AlphaFoldDB" id="X5MHG7"/>
<evidence type="ECO:0000256" key="3">
    <source>
        <dbReference type="ARBA" id="ARBA00022833"/>
    </source>
</evidence>
<dbReference type="InterPro" id="IPR036390">
    <property type="entry name" value="WH_DNA-bd_sf"/>
</dbReference>
<feature type="binding site" evidence="7">
    <location>
        <position position="113"/>
    </location>
    <ligand>
        <name>Zn(2+)</name>
        <dbReference type="ChEBI" id="CHEBI:29105"/>
    </ligand>
</feature>
<evidence type="ECO:0000256" key="2">
    <source>
        <dbReference type="ARBA" id="ARBA00022491"/>
    </source>
</evidence>
<dbReference type="KEGG" id="pect:BN1012_Phect2962"/>